<dbReference type="OrthoDB" id="10260108at2759"/>
<dbReference type="InterPro" id="IPR032875">
    <property type="entry name" value="Succ_CoA_lig_flav_dom"/>
</dbReference>
<dbReference type="Pfam" id="PF13380">
    <property type="entry name" value="CoA_binding_2"/>
    <property type="match status" value="1"/>
</dbReference>
<dbReference type="InterPro" id="IPR003781">
    <property type="entry name" value="CoA-bd"/>
</dbReference>
<proteinExistence type="predicted"/>
<dbReference type="VEuPathDB" id="GiardiaDB:GL50803_0016667"/>
<dbReference type="PANTHER" id="PTHR42793">
    <property type="entry name" value="COA BINDING DOMAIN CONTAINING PROTEIN"/>
    <property type="match status" value="1"/>
</dbReference>
<feature type="domain" description="CoA-binding" evidence="1">
    <location>
        <begin position="334"/>
        <end position="435"/>
    </location>
</feature>
<reference evidence="2 3" key="2">
    <citation type="journal article" date="2013" name="Genome Biol. Evol.">
        <title>Genome sequencing of Giardia lamblia genotypes A2 and B isolates (DH and GS) and comparative analysis with the genomes of genotypes A1 and E (WB and Pig).</title>
        <authorList>
            <person name="Adam R.D."/>
            <person name="Dahlstrom E.W."/>
            <person name="Martens C.A."/>
            <person name="Bruno D.P."/>
            <person name="Barbian K.D."/>
            <person name="Ricklefs S.M."/>
            <person name="Hernandez M.M."/>
            <person name="Narla N.P."/>
            <person name="Patel R.B."/>
            <person name="Porcella S.F."/>
            <person name="Nash T.E."/>
        </authorList>
    </citation>
    <scope>NUCLEOTIDE SEQUENCE [LARGE SCALE GENOMIC DNA]</scope>
    <source>
        <strain evidence="2 3">GS</strain>
    </source>
</reference>
<evidence type="ECO:0000313" key="2">
    <source>
        <dbReference type="EMBL" id="ESU42702.1"/>
    </source>
</evidence>
<dbReference type="SUPFAM" id="SSF52210">
    <property type="entry name" value="Succinyl-CoA synthetase domains"/>
    <property type="match status" value="2"/>
</dbReference>
<evidence type="ECO:0000313" key="3">
    <source>
        <dbReference type="Proteomes" id="UP000018040"/>
    </source>
</evidence>
<accession>V6TWI3</accession>
<dbReference type="VEuPathDB" id="GiardiaDB:DHA2_16667"/>
<sequence>MIFILSFFHLIYNRYTTRFNQKHTSVTKMDVSDFHHEDYFALKHEADIGSIFERAATRPDGLLYEYEAYELFKLIGIKVPEFRYFPLHSSLASQIKTFMKPNQKYVIKCHIPGCLHKTDIGGIMLFKDRSNIEADLEPFVNRLKDAGHNLEGVIVVEMAKFYDSGMSNGELLISAFEDTGFGPCVCFGLGGTGVEYYKKVMRQGHSSIFLPSWINLANSSAAVAALGRLPVSQFLMGKVRGSKRLISSLDQVISPLSILQTLLRHYCRNNAMTKYIISEIEINPAVVEKETGSLLALDAVVRILPNPNYKPFATAEDAIPVYSAYKPLYKVGSLFAPQSVVIVGASTKSLTNPSTVVLRKLMEIPGVDVFCIHPTADEIFGRPCFKTVVDLMSYRAGQAIDLAVVGVAAKAAELVMNDLIDSNLCNSIFVLSGGFAETANGKEIEERLRAKLNSYGAAYNRTLVSGPNTLGFVWRDLVNTIFVSSSKSSANEFYLAGSSASDDVLTTLQTSIAFDGQDGFEVTKSKLTIKSSDVKVRPITSPNNNVALVCQSGASMITRMSNLAYKVHPLMCVSVGNQLCLSGTDFIEWLLTEDSASTYERNAISAGYAIDPRSLAKLKDLDVQKSSIRVIGVYMEGLNANEGIRLMRLVAQARDMGKIIVIYKSGRTPQGSNAAAGHTASLAGDYSMFSELLDMAGAVVCDSFDSFDDVIYLASGLAPRIHKLREGFDARGYVSVTALSNAGFECCCIADHLFDLSTRSIDPCDEKSRSYFRLPVYDCETKEAIRAIYEKYKIGAVVDVNDIIDTTPTIPDRAYQEIAEILLKSPSVDCAIFSAVPETHIIKTTAGNVGALVGEDCVADEDSICRRFIALHGNPEYSKPWVFVCDSGWKFQEFRMELAKHGVVVFEKADRASRAMALLVRAYIGRDTIYMN</sequence>
<comment type="caution">
    <text evidence="2">The sequence shown here is derived from an EMBL/GenBank/DDBJ whole genome shotgun (WGS) entry which is preliminary data.</text>
</comment>
<dbReference type="VEuPathDB" id="GiardiaDB:GL50581_2507"/>
<dbReference type="Gene3D" id="3.30.470.20">
    <property type="entry name" value="ATP-grasp fold, B domain"/>
    <property type="match status" value="1"/>
</dbReference>
<dbReference type="GO" id="GO:0016874">
    <property type="term" value="F:ligase activity"/>
    <property type="evidence" value="ECO:0007669"/>
    <property type="project" value="UniProtKB-KW"/>
</dbReference>
<dbReference type="EMBL" id="AHHH01000073">
    <property type="protein sequence ID" value="ESU42702.1"/>
    <property type="molecule type" value="Genomic_DNA"/>
</dbReference>
<reference evidence="3" key="1">
    <citation type="submission" date="2012-02" db="EMBL/GenBank/DDBJ databases">
        <title>Genome sequencing of Giardia lamblia Genotypes A2 and B isolates (DH and GS) and comparative analysis with the genomes of Genotypes A1 and E (WB and Pig).</title>
        <authorList>
            <person name="Adam R."/>
            <person name="Dahlstrom E."/>
            <person name="Martens C."/>
            <person name="Bruno D."/>
            <person name="Barbian K."/>
            <person name="Porcella S.F."/>
            <person name="Nash T."/>
        </authorList>
    </citation>
    <scope>NUCLEOTIDE SEQUENCE</scope>
    <source>
        <strain evidence="3">GS</strain>
    </source>
</reference>
<organism evidence="2 3">
    <name type="scientific">Giardia intestinalis</name>
    <name type="common">Giardia lamblia</name>
    <dbReference type="NCBI Taxonomy" id="5741"/>
    <lineage>
        <taxon>Eukaryota</taxon>
        <taxon>Metamonada</taxon>
        <taxon>Diplomonadida</taxon>
        <taxon>Hexamitidae</taxon>
        <taxon>Giardiinae</taxon>
        <taxon>Giardia</taxon>
    </lineage>
</organism>
<dbReference type="Proteomes" id="UP000018040">
    <property type="component" value="Unassembled WGS sequence"/>
</dbReference>
<dbReference type="InterPro" id="IPR016102">
    <property type="entry name" value="Succinyl-CoA_synth-like"/>
</dbReference>
<dbReference type="PANTHER" id="PTHR42793:SF1">
    <property type="entry name" value="PEPTIDYL-LYSINE N-ACETYLTRANSFERASE PATZ"/>
    <property type="match status" value="1"/>
</dbReference>
<dbReference type="SUPFAM" id="SSF56059">
    <property type="entry name" value="Glutathione synthetase ATP-binding domain-like"/>
    <property type="match status" value="1"/>
</dbReference>
<dbReference type="Gene3D" id="3.40.50.720">
    <property type="entry name" value="NAD(P)-binding Rossmann-like Domain"/>
    <property type="match status" value="1"/>
</dbReference>
<evidence type="ECO:0000259" key="1">
    <source>
        <dbReference type="SMART" id="SM00881"/>
    </source>
</evidence>
<dbReference type="AlphaFoldDB" id="V6TWI3"/>
<dbReference type="SUPFAM" id="SSF51735">
    <property type="entry name" value="NAD(P)-binding Rossmann-fold domains"/>
    <property type="match status" value="1"/>
</dbReference>
<gene>
    <name evidence="2" type="ORF">GSB_16667</name>
</gene>
<protein>
    <submittedName>
        <fullName evidence="2">ATP-dependent carboxylate-amine ligase, ATP-grasp domain protein</fullName>
    </submittedName>
</protein>
<keyword evidence="2" id="KW-0436">Ligase</keyword>
<dbReference type="SMART" id="SM00881">
    <property type="entry name" value="CoA_binding"/>
    <property type="match status" value="1"/>
</dbReference>
<dbReference type="Pfam" id="PF13549">
    <property type="entry name" value="ATP-grasp_5"/>
    <property type="match status" value="1"/>
</dbReference>
<dbReference type="InterPro" id="IPR036291">
    <property type="entry name" value="NAD(P)-bd_dom_sf"/>
</dbReference>
<dbReference type="Gene3D" id="3.40.50.261">
    <property type="entry name" value="Succinyl-CoA synthetase domains"/>
    <property type="match status" value="2"/>
</dbReference>
<dbReference type="VEuPathDB" id="GiardiaDB:QR46_2920"/>
<name>V6TWI3_GIAIN</name>
<dbReference type="Pfam" id="PF13607">
    <property type="entry name" value="Succ_CoA_lig"/>
    <property type="match status" value="2"/>
</dbReference>